<gene>
    <name evidence="11" type="ordered locus">Tcur_4728</name>
</gene>
<evidence type="ECO:0000256" key="5">
    <source>
        <dbReference type="ARBA" id="ARBA00022741"/>
    </source>
</evidence>
<dbReference type="Gene3D" id="1.20.5.1930">
    <property type="match status" value="1"/>
</dbReference>
<dbReference type="GO" id="GO:0000155">
    <property type="term" value="F:phosphorelay sensor kinase activity"/>
    <property type="evidence" value="ECO:0007669"/>
    <property type="project" value="InterPro"/>
</dbReference>
<feature type="transmembrane region" description="Helical" evidence="9">
    <location>
        <begin position="167"/>
        <end position="188"/>
    </location>
</feature>
<evidence type="ECO:0000256" key="1">
    <source>
        <dbReference type="ARBA" id="ARBA00000085"/>
    </source>
</evidence>
<dbReference type="GO" id="GO:0046983">
    <property type="term" value="F:protein dimerization activity"/>
    <property type="evidence" value="ECO:0007669"/>
    <property type="project" value="InterPro"/>
</dbReference>
<dbReference type="eggNOG" id="COG4585">
    <property type="taxonomic scope" value="Bacteria"/>
</dbReference>
<dbReference type="AlphaFoldDB" id="D1A744"/>
<evidence type="ECO:0000256" key="3">
    <source>
        <dbReference type="ARBA" id="ARBA00022553"/>
    </source>
</evidence>
<keyword evidence="5" id="KW-0547">Nucleotide-binding</keyword>
<protein>
    <recommendedName>
        <fullName evidence="2">histidine kinase</fullName>
        <ecNumber evidence="2">2.7.13.3</ecNumber>
    </recommendedName>
</protein>
<accession>D1A744</accession>
<evidence type="ECO:0000256" key="6">
    <source>
        <dbReference type="ARBA" id="ARBA00022777"/>
    </source>
</evidence>
<dbReference type="InterPro" id="IPR050482">
    <property type="entry name" value="Sensor_HK_TwoCompSys"/>
</dbReference>
<dbReference type="SMART" id="SM00387">
    <property type="entry name" value="HATPase_c"/>
    <property type="match status" value="1"/>
</dbReference>
<dbReference type="InterPro" id="IPR011712">
    <property type="entry name" value="Sig_transdc_His_kin_sub3_dim/P"/>
</dbReference>
<evidence type="ECO:0000313" key="11">
    <source>
        <dbReference type="EMBL" id="ACZ00250.1"/>
    </source>
</evidence>
<keyword evidence="3" id="KW-0597">Phosphoprotein</keyword>
<keyword evidence="4" id="KW-0808">Transferase</keyword>
<organism evidence="11 12">
    <name type="scientific">Thermomonospora curvata (strain ATCC 19995 / DSM 43183 / JCM 3096 / KCTC 9072 / NBRC 15933 / NCIMB 10081 / Henssen B9)</name>
    <dbReference type="NCBI Taxonomy" id="471852"/>
    <lineage>
        <taxon>Bacteria</taxon>
        <taxon>Bacillati</taxon>
        <taxon>Actinomycetota</taxon>
        <taxon>Actinomycetes</taxon>
        <taxon>Streptosporangiales</taxon>
        <taxon>Thermomonosporaceae</taxon>
        <taxon>Thermomonospora</taxon>
    </lineage>
</organism>
<dbReference type="InterPro" id="IPR025828">
    <property type="entry name" value="Put_sensor_dom"/>
</dbReference>
<evidence type="ECO:0000313" key="12">
    <source>
        <dbReference type="Proteomes" id="UP000001918"/>
    </source>
</evidence>
<evidence type="ECO:0000256" key="7">
    <source>
        <dbReference type="ARBA" id="ARBA00022840"/>
    </source>
</evidence>
<proteinExistence type="predicted"/>
<sequence length="429" mass="45708">MDGGAGVIERSGAAVVRGLALYLMALVIGVLLCCVMLMSITLIGVGAGLVLVPPAGAAVRRYADRYRELTGRWTGTRIDSPYAPAPEPRAGLAGWWDRTVHTLSDQATWRDLLWLLVDPITGVVTALLPAALVAEGIYGVLLASGLWMPIYEVTGTEWFTFVPVGDWRTAVAAGALGALYIGAGLWIARPMLALHGRWAARLLAPTAKSRLARRVQQLARTRSEAVDAQAAELRRIERDLHDGAQARLVAMGMSLGAIEHLLDRDPQRARQLLAEVRRNSVQALNELRDLVRGIHPPVLADRGLVDAVRALALDHPLPVEVSADLDGRPAAPVESAVYFAVAEVLTNAAKHSGAQRVWVDIRHCDGTLRVTVTDDGHGGADPSGSGLRGIERRIATFDGVLAVSSPPGGPTIVTMELPCASSSPKTSHS</sequence>
<dbReference type="GO" id="GO:0005524">
    <property type="term" value="F:ATP binding"/>
    <property type="evidence" value="ECO:0007669"/>
    <property type="project" value="UniProtKB-KW"/>
</dbReference>
<name>D1A744_THECD</name>
<dbReference type="HOGENOM" id="CLU_000445_20_2_11"/>
<dbReference type="Pfam" id="PF02518">
    <property type="entry name" value="HATPase_c"/>
    <property type="match status" value="1"/>
</dbReference>
<feature type="domain" description="Histidine kinase/HSP90-like ATPase" evidence="10">
    <location>
        <begin position="332"/>
        <end position="421"/>
    </location>
</feature>
<feature type="transmembrane region" description="Helical" evidence="9">
    <location>
        <begin position="19"/>
        <end position="52"/>
    </location>
</feature>
<dbReference type="PANTHER" id="PTHR24421:SF10">
    <property type="entry name" value="NITRATE_NITRITE SENSOR PROTEIN NARQ"/>
    <property type="match status" value="1"/>
</dbReference>
<dbReference type="KEGG" id="tcu:Tcur_4728"/>
<evidence type="ECO:0000256" key="4">
    <source>
        <dbReference type="ARBA" id="ARBA00022679"/>
    </source>
</evidence>
<keyword evidence="12" id="KW-1185">Reference proteome</keyword>
<dbReference type="CDD" id="cd16917">
    <property type="entry name" value="HATPase_UhpB-NarQ-NarX-like"/>
    <property type="match status" value="1"/>
</dbReference>
<dbReference type="Pfam" id="PF07730">
    <property type="entry name" value="HisKA_3"/>
    <property type="match status" value="1"/>
</dbReference>
<keyword evidence="9" id="KW-1133">Transmembrane helix</keyword>
<evidence type="ECO:0000256" key="2">
    <source>
        <dbReference type="ARBA" id="ARBA00012438"/>
    </source>
</evidence>
<reference evidence="11 12" key="1">
    <citation type="journal article" date="2011" name="Stand. Genomic Sci.">
        <title>Complete genome sequence of Thermomonospora curvata type strain (B9).</title>
        <authorList>
            <person name="Chertkov O."/>
            <person name="Sikorski J."/>
            <person name="Nolan M."/>
            <person name="Lapidus A."/>
            <person name="Lucas S."/>
            <person name="Del Rio T.G."/>
            <person name="Tice H."/>
            <person name="Cheng J.F."/>
            <person name="Goodwin L."/>
            <person name="Pitluck S."/>
            <person name="Liolios K."/>
            <person name="Ivanova N."/>
            <person name="Mavromatis K."/>
            <person name="Mikhailova N."/>
            <person name="Ovchinnikova G."/>
            <person name="Pati A."/>
            <person name="Chen A."/>
            <person name="Palaniappan K."/>
            <person name="Djao O.D."/>
            <person name="Land M."/>
            <person name="Hauser L."/>
            <person name="Chang Y.J."/>
            <person name="Jeffries C.D."/>
            <person name="Brettin T."/>
            <person name="Han C."/>
            <person name="Detter J.C."/>
            <person name="Rohde M."/>
            <person name="Goker M."/>
            <person name="Woyke T."/>
            <person name="Bristow J."/>
            <person name="Eisen J.A."/>
            <person name="Markowitz V."/>
            <person name="Hugenholtz P."/>
            <person name="Klenk H.P."/>
            <person name="Kyrpides N.C."/>
        </authorList>
    </citation>
    <scope>NUCLEOTIDE SEQUENCE [LARGE SCALE GENOMIC DNA]</scope>
    <source>
        <strain evidence="12">ATCC 19995 / DSM 43183 / JCM 3096 / KCTC 9072 / NBRC 15933 / NCIMB 10081 / Henssen B9</strain>
    </source>
</reference>
<comment type="catalytic activity">
    <reaction evidence="1">
        <text>ATP + protein L-histidine = ADP + protein N-phospho-L-histidine.</text>
        <dbReference type="EC" id="2.7.13.3"/>
    </reaction>
</comment>
<dbReference type="GO" id="GO:0016020">
    <property type="term" value="C:membrane"/>
    <property type="evidence" value="ECO:0007669"/>
    <property type="project" value="InterPro"/>
</dbReference>
<evidence type="ECO:0000259" key="10">
    <source>
        <dbReference type="SMART" id="SM00387"/>
    </source>
</evidence>
<keyword evidence="6 11" id="KW-0418">Kinase</keyword>
<evidence type="ECO:0000256" key="8">
    <source>
        <dbReference type="ARBA" id="ARBA00023012"/>
    </source>
</evidence>
<dbReference type="Gene3D" id="3.30.565.10">
    <property type="entry name" value="Histidine kinase-like ATPase, C-terminal domain"/>
    <property type="match status" value="1"/>
</dbReference>
<keyword evidence="9" id="KW-0472">Membrane</keyword>
<keyword evidence="7" id="KW-0067">ATP-binding</keyword>
<dbReference type="SUPFAM" id="SSF55874">
    <property type="entry name" value="ATPase domain of HSP90 chaperone/DNA topoisomerase II/histidine kinase"/>
    <property type="match status" value="1"/>
</dbReference>
<dbReference type="Proteomes" id="UP000001918">
    <property type="component" value="Chromosome"/>
</dbReference>
<dbReference type="InterPro" id="IPR003594">
    <property type="entry name" value="HATPase_dom"/>
</dbReference>
<evidence type="ECO:0000256" key="9">
    <source>
        <dbReference type="SAM" id="Phobius"/>
    </source>
</evidence>
<feature type="transmembrane region" description="Helical" evidence="9">
    <location>
        <begin position="120"/>
        <end position="147"/>
    </location>
</feature>
<dbReference type="EMBL" id="CP001738">
    <property type="protein sequence ID" value="ACZ00250.1"/>
    <property type="molecule type" value="Genomic_DNA"/>
</dbReference>
<dbReference type="EC" id="2.7.13.3" evidence="2"/>
<dbReference type="PANTHER" id="PTHR24421">
    <property type="entry name" value="NITRATE/NITRITE SENSOR PROTEIN NARX-RELATED"/>
    <property type="match status" value="1"/>
</dbReference>
<keyword evidence="8" id="KW-0902">Two-component regulatory system</keyword>
<dbReference type="InterPro" id="IPR036890">
    <property type="entry name" value="HATPase_C_sf"/>
</dbReference>
<dbReference type="STRING" id="471852.Tcur_4728"/>
<dbReference type="Pfam" id="PF13796">
    <property type="entry name" value="Sensor"/>
    <property type="match status" value="1"/>
</dbReference>
<keyword evidence="9" id="KW-0812">Transmembrane</keyword>